<keyword evidence="2" id="KW-1133">Transmembrane helix</keyword>
<feature type="region of interest" description="Disordered" evidence="1">
    <location>
        <begin position="1381"/>
        <end position="1455"/>
    </location>
</feature>
<evidence type="ECO:0000256" key="2">
    <source>
        <dbReference type="SAM" id="Phobius"/>
    </source>
</evidence>
<gene>
    <name evidence="3" type="ORF">AK812_SmicGene24224</name>
</gene>
<keyword evidence="2" id="KW-0472">Membrane</keyword>
<comment type="caution">
    <text evidence="3">The sequence shown here is derived from an EMBL/GenBank/DDBJ whole genome shotgun (WGS) entry which is preliminary data.</text>
</comment>
<evidence type="ECO:0000313" key="3">
    <source>
        <dbReference type="EMBL" id="OLP93830.1"/>
    </source>
</evidence>
<feature type="compositionally biased region" description="Polar residues" evidence="1">
    <location>
        <begin position="1392"/>
        <end position="1401"/>
    </location>
</feature>
<feature type="compositionally biased region" description="Basic and acidic residues" evidence="1">
    <location>
        <begin position="1402"/>
        <end position="1413"/>
    </location>
</feature>
<dbReference type="OrthoDB" id="416781at2759"/>
<evidence type="ECO:0000256" key="1">
    <source>
        <dbReference type="SAM" id="MobiDB-lite"/>
    </source>
</evidence>
<feature type="region of interest" description="Disordered" evidence="1">
    <location>
        <begin position="1"/>
        <end position="27"/>
    </location>
</feature>
<feature type="transmembrane region" description="Helical" evidence="2">
    <location>
        <begin position="1079"/>
        <end position="1105"/>
    </location>
</feature>
<protein>
    <submittedName>
        <fullName evidence="3">Uncharacterized protein</fullName>
    </submittedName>
</protein>
<keyword evidence="2" id="KW-0812">Transmembrane</keyword>
<accession>A0A1Q9DFF6</accession>
<evidence type="ECO:0000313" key="4">
    <source>
        <dbReference type="Proteomes" id="UP000186817"/>
    </source>
</evidence>
<name>A0A1Q9DFF6_SYMMI</name>
<sequence>MGKRGGGADSGAAKAKASKLPRRNSTEELDPQVAKALVAAEAIPWWGDATLLLEKILGDRGAAHFFETTFPNVDARKALAERFLQAFPLPSTQTLSPDLSSGVKTLQFWQTCWHPQGGNRGMASNDVFSSLVQLILLQGFKTDASLLAGTEYPVLQPVQPIYFDSPWDTPELVPNTMGLNSVALLKGWSRCLAMTTAAFIITELNVVDYYKEQLPDQYQSFCVMKGMVPSDGGGSEIDRIAAHRGSSDKHGETIEQVVKAYENPKSVRSVLGMGPAESQAVVNLVHFVPVQAKEILAQAAIQFGMKKGVVSHAGLGCLALRVGHSFECTVPDWRDRLCLTSSSVVLTCRRLVQDYRAQAPGMRKTNGPNEVARMSRICRVWEVVLAELRNQLTSEQYGNSEKNLKQAFETGAFDDQLFQMAVECPATINLQEIPDIAVLLQTHAAIAKSKALQIQVEAATFNKMENDLSDDKAKLLDWAKKEHQRTATAASVVLSHQRKRYIKGLAAVEAHMDSWLKVVTAPLSEWEMKVAEFRKNVFETVGANAAKRFLLVVVDLSITPSNGEIDEIVKFAASMLHASGQNALFYLLPQQYNKNQAMTAVLSGQRRIEDKLLAAGIGVENPISIHYNIDGMHASDRRRLAAQARLAVSTKVNADGWLQSAVSRGKIDGVPLVRVREMKKLSMPGSVNSQDSWELSPQERLLQRGPEAAAAILETIIKDTNVTGSDSVLTVVEARMAPNCPDWAEGVLQLKDKWATQNDKPILSYIGFCKEKNAVRPHLQSLLMQQWWPQQPQAGPPEPTSQPLEFPDVKLATFQDGLPSLPPIVVSKFDGNETFSDKWNALVADFRQCIKDQVLPRISVSIPSSGSAQSARGGPAGPDFTYPPFATEPSRVIFPNRPAAEFNMDDVWLGLQDKKHVELFKGWITEMFHEMLVAMWLAPWMFVSFGDFVFLLGQEDEVAVADQQHRDITNFRLGGCQFKAMRALEVCADCSNLVCGQKLGGIQVSYVENRGSTKRALDNFAFALERSCQPRLRLRFCCEFRALAVRVQMLPRPVNHVSMFCSTSPLSCRGRDRSTSPCLWLFLGLPWAGVSPFLGLLSASLAFAMGKSAMKKAEKPTAAAKQAKLKEKRQDTLRKEQLQVLSSDKTNQALMVEQVLGWFETHPRGFEHIHRSIMLGSYDALDSRMALDPESDTRLPAYMNKWRLLSIGLGLEILQEVVPAVASFVSKQMQRGAKLSKTDVAEIVAFALHVDLNGALPSKQKTTLIQWSVKRSEESASPLKSWTSSSEPKSETWQDFQKHPLYRYWHFEHGQDDPDKTTFGFVRYLNTDIRLRIPKELRGFEMSGPWLFHTTFINGCIKIPMQHLFKENAEEVAQLPEAPLCMDSVPSKLPETKTTPSSGTEPKTKPQEKDAPKTPKKRTQRSDPKTPGSSRSSKSAKTDAVSPPPSSAKSSRSKQ</sequence>
<dbReference type="EMBL" id="LSRX01000567">
    <property type="protein sequence ID" value="OLP93830.1"/>
    <property type="molecule type" value="Genomic_DNA"/>
</dbReference>
<dbReference type="Proteomes" id="UP000186817">
    <property type="component" value="Unassembled WGS sequence"/>
</dbReference>
<proteinExistence type="predicted"/>
<reference evidence="3 4" key="1">
    <citation type="submission" date="2016-02" db="EMBL/GenBank/DDBJ databases">
        <title>Genome analysis of coral dinoflagellate symbionts highlights evolutionary adaptations to a symbiotic lifestyle.</title>
        <authorList>
            <person name="Aranda M."/>
            <person name="Li Y."/>
            <person name="Liew Y.J."/>
            <person name="Baumgarten S."/>
            <person name="Simakov O."/>
            <person name="Wilson M."/>
            <person name="Piel J."/>
            <person name="Ashoor H."/>
            <person name="Bougouffa S."/>
            <person name="Bajic V.B."/>
            <person name="Ryu T."/>
            <person name="Ravasi T."/>
            <person name="Bayer T."/>
            <person name="Micklem G."/>
            <person name="Kim H."/>
            <person name="Bhak J."/>
            <person name="Lajeunesse T.C."/>
            <person name="Voolstra C.R."/>
        </authorList>
    </citation>
    <scope>NUCLEOTIDE SEQUENCE [LARGE SCALE GENOMIC DNA]</scope>
    <source>
        <strain evidence="3 4">CCMP2467</strain>
    </source>
</reference>
<organism evidence="3 4">
    <name type="scientific">Symbiodinium microadriaticum</name>
    <name type="common">Dinoflagellate</name>
    <name type="synonym">Zooxanthella microadriatica</name>
    <dbReference type="NCBI Taxonomy" id="2951"/>
    <lineage>
        <taxon>Eukaryota</taxon>
        <taxon>Sar</taxon>
        <taxon>Alveolata</taxon>
        <taxon>Dinophyceae</taxon>
        <taxon>Suessiales</taxon>
        <taxon>Symbiodiniaceae</taxon>
        <taxon>Symbiodinium</taxon>
    </lineage>
</organism>
<keyword evidence="4" id="KW-1185">Reference proteome</keyword>